<name>A0ABS3T195_9FLAO</name>
<keyword evidence="3" id="KW-1185">Reference proteome</keyword>
<evidence type="ECO:0000313" key="2">
    <source>
        <dbReference type="EMBL" id="MBO3116224.1"/>
    </source>
</evidence>
<evidence type="ECO:0000313" key="3">
    <source>
        <dbReference type="Proteomes" id="UP000676776"/>
    </source>
</evidence>
<gene>
    <name evidence="2" type="ORF">J4050_05660</name>
</gene>
<proteinExistence type="predicted"/>
<evidence type="ECO:0000259" key="1">
    <source>
        <dbReference type="Pfam" id="PF19783"/>
    </source>
</evidence>
<dbReference type="InterPro" id="IPR046235">
    <property type="entry name" value="DUF6268"/>
</dbReference>
<organism evidence="2 3">
    <name type="scientific">Winogradskyella pelagia</name>
    <dbReference type="NCBI Taxonomy" id="2819984"/>
    <lineage>
        <taxon>Bacteria</taxon>
        <taxon>Pseudomonadati</taxon>
        <taxon>Bacteroidota</taxon>
        <taxon>Flavobacteriia</taxon>
        <taxon>Flavobacteriales</taxon>
        <taxon>Flavobacteriaceae</taxon>
        <taxon>Winogradskyella</taxon>
    </lineage>
</organism>
<dbReference type="Proteomes" id="UP000676776">
    <property type="component" value="Unassembled WGS sequence"/>
</dbReference>
<reference evidence="2 3" key="1">
    <citation type="submission" date="2021-03" db="EMBL/GenBank/DDBJ databases">
        <title>Winogradskyella sp. nov., isolated from costal sediment.</title>
        <authorList>
            <person name="Gao C."/>
        </authorList>
    </citation>
    <scope>NUCLEOTIDE SEQUENCE [LARGE SCALE GENOMIC DNA]</scope>
    <source>
        <strain evidence="2 3">DF17</strain>
    </source>
</reference>
<comment type="caution">
    <text evidence="2">The sequence shown here is derived from an EMBL/GenBank/DDBJ whole genome shotgun (WGS) entry which is preliminary data.</text>
</comment>
<dbReference type="EMBL" id="JAGEVF010000003">
    <property type="protein sequence ID" value="MBO3116224.1"/>
    <property type="molecule type" value="Genomic_DNA"/>
</dbReference>
<sequence>MQLLNAQLTDLARLEYSFIPSSRSEDQYTRLRAMLNYPIKIKNDSYFIVGGEYNRIILNLNEPYPFDTRIIDRLHIIDLNLGYTFKTSAYWRLGFQFNPRIASTLETSITNEDIFFNGGVFAIHDKTDATDVERPFRLIVGLTYNTTVGIPFPLPFVSYYRKINQKWSYTAGIPKSNVKYFVTEKAIIQTFAALDGYFANLQQSIIVNRKKAENISLSVAVAGLGFEYFLTKHLVAYTYTGYTFRLDNVLRNNDRDEIFRLNNLNAFYLRTGIKFKI</sequence>
<feature type="domain" description="DUF6268" evidence="1">
    <location>
        <begin position="58"/>
        <end position="276"/>
    </location>
</feature>
<dbReference type="Pfam" id="PF19783">
    <property type="entry name" value="DUF6268"/>
    <property type="match status" value="1"/>
</dbReference>
<protein>
    <recommendedName>
        <fullName evidence="1">DUF6268 domain-containing protein</fullName>
    </recommendedName>
</protein>
<accession>A0ABS3T195</accession>